<organism evidence="2 3">
    <name type="scientific">Cellvibrio mixtus</name>
    <dbReference type="NCBI Taxonomy" id="39650"/>
    <lineage>
        <taxon>Bacteria</taxon>
        <taxon>Pseudomonadati</taxon>
        <taxon>Pseudomonadota</taxon>
        <taxon>Gammaproteobacteria</taxon>
        <taxon>Cellvibrionales</taxon>
        <taxon>Cellvibrionaceae</taxon>
        <taxon>Cellvibrio</taxon>
    </lineage>
</organism>
<feature type="coiled-coil region" evidence="1">
    <location>
        <begin position="25"/>
        <end position="101"/>
    </location>
</feature>
<accession>A0A266QCP1</accession>
<evidence type="ECO:0000256" key="1">
    <source>
        <dbReference type="SAM" id="Coils"/>
    </source>
</evidence>
<dbReference type="Gene3D" id="1.10.287.1490">
    <property type="match status" value="1"/>
</dbReference>
<dbReference type="EMBL" id="NHNI01000001">
    <property type="protein sequence ID" value="OZY87674.1"/>
    <property type="molecule type" value="Genomic_DNA"/>
</dbReference>
<dbReference type="RefSeq" id="WP_094985031.1">
    <property type="nucleotide sequence ID" value="NZ_NHNI01000001.1"/>
</dbReference>
<protein>
    <submittedName>
        <fullName evidence="2">Uncharacterized protein</fullName>
    </submittedName>
</protein>
<proteinExistence type="predicted"/>
<name>A0A266QCP1_9GAMM</name>
<sequence length="230" mass="26325">MTEKNQQFTTPSLDYRQEDQDTLAFGTLSKELEDCQDQIKALNTELDQRFTEIATLTRLLLEKEDYSDQLLNDINHKNEQINQLSSEVTNLAAQLAEADKLTDSIEFKNIHDNDLSSKIKFLQNASSNFNATLNDKNQQIEALQRLRDTLTTTLELKNQAHDDLLNQLAMKDVNIESLCLHLGQVEGDLTSRDAEITHFKNELHAIYDSTSWRATAPLRYVKKLLGLTKQ</sequence>
<comment type="caution">
    <text evidence="2">The sequence shown here is derived from an EMBL/GenBank/DDBJ whole genome shotgun (WGS) entry which is preliminary data.</text>
</comment>
<keyword evidence="3" id="KW-1185">Reference proteome</keyword>
<gene>
    <name evidence="2" type="ORF">CBP51_12130</name>
</gene>
<keyword evidence="1" id="KW-0175">Coiled coil</keyword>
<reference evidence="3" key="1">
    <citation type="submission" date="2017-05" db="EMBL/GenBank/DDBJ databases">
        <authorList>
            <person name="Barney B.M."/>
        </authorList>
    </citation>
    <scope>NUCLEOTIDE SEQUENCE [LARGE SCALE GENOMIC DNA]</scope>
    <source>
        <strain evidence="3">PSBB022</strain>
    </source>
</reference>
<dbReference type="Proteomes" id="UP000216101">
    <property type="component" value="Unassembled WGS sequence"/>
</dbReference>
<dbReference type="AlphaFoldDB" id="A0A266QCP1"/>
<evidence type="ECO:0000313" key="3">
    <source>
        <dbReference type="Proteomes" id="UP000216101"/>
    </source>
</evidence>
<evidence type="ECO:0000313" key="2">
    <source>
        <dbReference type="EMBL" id="OZY87674.1"/>
    </source>
</evidence>